<protein>
    <submittedName>
        <fullName evidence="4">GNAT superfamily N-acetyltransferase</fullName>
    </submittedName>
</protein>
<dbReference type="InterPro" id="IPR016181">
    <property type="entry name" value="Acyl_CoA_acyltransferase"/>
</dbReference>
<dbReference type="Pfam" id="PF00583">
    <property type="entry name" value="Acetyltransf_1"/>
    <property type="match status" value="1"/>
</dbReference>
<dbReference type="RefSeq" id="WP_210047945.1">
    <property type="nucleotide sequence ID" value="NZ_JAGINX010000001.1"/>
</dbReference>
<name>A0ABS4SZM3_9MICC</name>
<evidence type="ECO:0000259" key="3">
    <source>
        <dbReference type="PROSITE" id="PS51186"/>
    </source>
</evidence>
<dbReference type="Proteomes" id="UP001519331">
    <property type="component" value="Unassembled WGS sequence"/>
</dbReference>
<dbReference type="PROSITE" id="PS51186">
    <property type="entry name" value="GNAT"/>
    <property type="match status" value="1"/>
</dbReference>
<accession>A0ABS4SZM3</accession>
<dbReference type="PANTHER" id="PTHR43877">
    <property type="entry name" value="AMINOALKYLPHOSPHONATE N-ACETYLTRANSFERASE-RELATED-RELATED"/>
    <property type="match status" value="1"/>
</dbReference>
<feature type="domain" description="N-acetyltransferase" evidence="3">
    <location>
        <begin position="1"/>
        <end position="165"/>
    </location>
</feature>
<dbReference type="Gene3D" id="3.40.630.30">
    <property type="match status" value="1"/>
</dbReference>
<sequence length="165" mass="18562">MRIRPAVPDDAEALTDLHLDVWDEAYAGLIAEEILQDRRHRRQARIETWRRRIEGSEEDHLLASDDAGRLLGFAGFGPSPDAEDQGVPSLQLIALYVRAEAYGTGLGHELLAAAIAGEPAFLWVLDGNQRAITFYRREGFEFDGTTKTDPVGLEHRMVRWQTPRP</sequence>
<keyword evidence="1" id="KW-0808">Transferase</keyword>
<dbReference type="InterPro" id="IPR000182">
    <property type="entry name" value="GNAT_dom"/>
</dbReference>
<evidence type="ECO:0000313" key="5">
    <source>
        <dbReference type="Proteomes" id="UP001519331"/>
    </source>
</evidence>
<dbReference type="InterPro" id="IPR050832">
    <property type="entry name" value="Bact_Acetyltransf"/>
</dbReference>
<dbReference type="CDD" id="cd04301">
    <property type="entry name" value="NAT_SF"/>
    <property type="match status" value="1"/>
</dbReference>
<dbReference type="SUPFAM" id="SSF55729">
    <property type="entry name" value="Acyl-CoA N-acyltransferases (Nat)"/>
    <property type="match status" value="1"/>
</dbReference>
<reference evidence="4 5" key="1">
    <citation type="submission" date="2021-03" db="EMBL/GenBank/DDBJ databases">
        <title>Sequencing the genomes of 1000 actinobacteria strains.</title>
        <authorList>
            <person name="Klenk H.-P."/>
        </authorList>
    </citation>
    <scope>NUCLEOTIDE SEQUENCE [LARGE SCALE GENOMIC DNA]</scope>
    <source>
        <strain evidence="4 5">DSM 12544</strain>
    </source>
</reference>
<evidence type="ECO:0000256" key="2">
    <source>
        <dbReference type="ARBA" id="ARBA00023315"/>
    </source>
</evidence>
<keyword evidence="2" id="KW-0012">Acyltransferase</keyword>
<proteinExistence type="predicted"/>
<organism evidence="4 5">
    <name type="scientific">Nesterenkonia lacusekhoensis</name>
    <dbReference type="NCBI Taxonomy" id="150832"/>
    <lineage>
        <taxon>Bacteria</taxon>
        <taxon>Bacillati</taxon>
        <taxon>Actinomycetota</taxon>
        <taxon>Actinomycetes</taxon>
        <taxon>Micrococcales</taxon>
        <taxon>Micrococcaceae</taxon>
        <taxon>Nesterenkonia</taxon>
    </lineage>
</organism>
<evidence type="ECO:0000313" key="4">
    <source>
        <dbReference type="EMBL" id="MBP2317662.1"/>
    </source>
</evidence>
<comment type="caution">
    <text evidence="4">The sequence shown here is derived from an EMBL/GenBank/DDBJ whole genome shotgun (WGS) entry which is preliminary data.</text>
</comment>
<dbReference type="EMBL" id="JAGINX010000001">
    <property type="protein sequence ID" value="MBP2317662.1"/>
    <property type="molecule type" value="Genomic_DNA"/>
</dbReference>
<gene>
    <name evidence="4" type="ORF">JOF45_000681</name>
</gene>
<evidence type="ECO:0000256" key="1">
    <source>
        <dbReference type="ARBA" id="ARBA00022679"/>
    </source>
</evidence>
<keyword evidence="5" id="KW-1185">Reference proteome</keyword>